<proteinExistence type="predicted"/>
<protein>
    <recommendedName>
        <fullName evidence="1">BTB domain-containing protein</fullName>
    </recommendedName>
</protein>
<dbReference type="EMBL" id="CAJMWS010000759">
    <property type="protein sequence ID" value="CAE6461953.1"/>
    <property type="molecule type" value="Genomic_DNA"/>
</dbReference>
<organism evidence="2 3">
    <name type="scientific">Rhizoctonia solani</name>
    <dbReference type="NCBI Taxonomy" id="456999"/>
    <lineage>
        <taxon>Eukaryota</taxon>
        <taxon>Fungi</taxon>
        <taxon>Dikarya</taxon>
        <taxon>Basidiomycota</taxon>
        <taxon>Agaricomycotina</taxon>
        <taxon>Agaricomycetes</taxon>
        <taxon>Cantharellales</taxon>
        <taxon>Ceratobasidiaceae</taxon>
        <taxon>Rhizoctonia</taxon>
    </lineage>
</organism>
<sequence length="311" mass="34905">MGNTASTRLEAIDISNKEWKKRCFGDVPIVDHSEYYFPDGNIIVVVQNKAFKLYRGILKRHSDTFKDIKHDAVIIKGSLGAEGFEVLCQFLFPREIGVVPIIQPGNIENWGPIIRDTEALGMRGVRKYILNKLAEDKTLVTTKAVDFLSWMDFDDKEPGELLLQCIQVLAYRHSPLSPLEAVGLSGTMANAVALARERVRSLFYNPNYWKAQIPNSRCLSLDPRCSDGVFLAMTRQMSKSTEWNKPAPEPDLMQAALDSMCSMCRGRYASSVKQHADLEIKKCLRSTDGIEDPSPHYPLANSTSLKSCLES</sequence>
<evidence type="ECO:0000313" key="3">
    <source>
        <dbReference type="Proteomes" id="UP000663846"/>
    </source>
</evidence>
<dbReference type="InterPro" id="IPR000210">
    <property type="entry name" value="BTB/POZ_dom"/>
</dbReference>
<comment type="caution">
    <text evidence="2">The sequence shown here is derived from an EMBL/GenBank/DDBJ whole genome shotgun (WGS) entry which is preliminary data.</text>
</comment>
<dbReference type="PROSITE" id="PS50097">
    <property type="entry name" value="BTB"/>
    <property type="match status" value="1"/>
</dbReference>
<name>A0A8H3BRH9_9AGAM</name>
<feature type="domain" description="BTB" evidence="1">
    <location>
        <begin position="40"/>
        <end position="100"/>
    </location>
</feature>
<accession>A0A8H3BRH9</accession>
<dbReference type="AlphaFoldDB" id="A0A8H3BRH9"/>
<gene>
    <name evidence="2" type="ORF">RDB_LOCUS161178</name>
</gene>
<evidence type="ECO:0000259" key="1">
    <source>
        <dbReference type="PROSITE" id="PS50097"/>
    </source>
</evidence>
<evidence type="ECO:0000313" key="2">
    <source>
        <dbReference type="EMBL" id="CAE6461953.1"/>
    </source>
</evidence>
<dbReference type="Proteomes" id="UP000663846">
    <property type="component" value="Unassembled WGS sequence"/>
</dbReference>
<reference evidence="2" key="1">
    <citation type="submission" date="2021-01" db="EMBL/GenBank/DDBJ databases">
        <authorList>
            <person name="Kaushik A."/>
        </authorList>
    </citation>
    <scope>NUCLEOTIDE SEQUENCE</scope>
    <source>
        <strain evidence="2">AG1-1C</strain>
    </source>
</reference>